<protein>
    <recommendedName>
        <fullName evidence="3">Reactive oxygen species modulator 1</fullName>
    </recommendedName>
    <alternativeName>
        <fullName evidence="9">Protein MGR2 homolog</fullName>
    </alternativeName>
</protein>
<dbReference type="OrthoDB" id="5409308at2759"/>
<evidence type="ECO:0000256" key="4">
    <source>
        <dbReference type="ARBA" id="ARBA00022692"/>
    </source>
</evidence>
<dbReference type="CTD" id="140823"/>
<comment type="function">
    <text evidence="8">Induces production of reactive oxygen species (ROS) which are necessary for cell proliferation. May play a role in inducing oxidative DNA damage and replicative senescence. May play a role in the coordination of mitochondrial morphology and cell proliferation.</text>
</comment>
<evidence type="ECO:0000256" key="5">
    <source>
        <dbReference type="ARBA" id="ARBA00022989"/>
    </source>
</evidence>
<comment type="subcellular location">
    <subcellularLocation>
        <location evidence="1">Membrane</location>
    </subcellularLocation>
</comment>
<dbReference type="KEGG" id="zab:102070392"/>
<sequence length="127" mass="13762">MPVTVGPYGQSQPSCFDRIKMGFMMGFAVGMAAGALFGTFSCLRIGMRGRELMGGVGKTMMQSGGTFGTFMAIDAQQQLRTAPPQLTGQQRTDNLGEFLKPVLSTLNYASEVYLHFHPLKTQTEGNI</sequence>
<dbReference type="GO" id="GO:0045039">
    <property type="term" value="P:protein insertion into mitochondrial inner membrane"/>
    <property type="evidence" value="ECO:0007669"/>
    <property type="project" value="TreeGrafter"/>
</dbReference>
<evidence type="ECO:0000256" key="9">
    <source>
        <dbReference type="ARBA" id="ARBA00032686"/>
    </source>
</evidence>
<organism evidence="11 12">
    <name type="scientific">Zonotrichia albicollis</name>
    <name type="common">White-throated sparrow</name>
    <name type="synonym">Fringilla albicollis</name>
    <dbReference type="NCBI Taxonomy" id="44394"/>
    <lineage>
        <taxon>Eukaryota</taxon>
        <taxon>Metazoa</taxon>
        <taxon>Chordata</taxon>
        <taxon>Craniata</taxon>
        <taxon>Vertebrata</taxon>
        <taxon>Euteleostomi</taxon>
        <taxon>Archelosauria</taxon>
        <taxon>Archosauria</taxon>
        <taxon>Dinosauria</taxon>
        <taxon>Saurischia</taxon>
        <taxon>Theropoda</taxon>
        <taxon>Coelurosauria</taxon>
        <taxon>Aves</taxon>
        <taxon>Neognathae</taxon>
        <taxon>Neoaves</taxon>
        <taxon>Telluraves</taxon>
        <taxon>Australaves</taxon>
        <taxon>Passeriformes</taxon>
        <taxon>Passerellidae</taxon>
        <taxon>Zonotrichia</taxon>
    </lineage>
</organism>
<keyword evidence="6 10" id="KW-0472">Membrane</keyword>
<name>A0A8D2N261_ZONAL</name>
<accession>A0A8D2N261</accession>
<dbReference type="SMART" id="SM01378">
    <property type="entry name" value="Romo1"/>
    <property type="match status" value="1"/>
</dbReference>
<dbReference type="PANTHER" id="PTHR28525:SF1">
    <property type="entry name" value="REACTIVE OXYGEN SPECIES MODULATOR 1"/>
    <property type="match status" value="1"/>
</dbReference>
<comment type="function">
    <text evidence="7">Has antibacterial activity against a variety of bacteria including S.aureus, P.aeruginosa and M.tuberculosis. Acts by inducing bacterial membrane breakage.</text>
</comment>
<keyword evidence="12" id="KW-1185">Reference proteome</keyword>
<dbReference type="PANTHER" id="PTHR28525">
    <property type="entry name" value="REACTIVE OXYGEN SPECIES MODULATOR 1"/>
    <property type="match status" value="1"/>
</dbReference>
<gene>
    <name evidence="11" type="primary">ROMO1</name>
</gene>
<evidence type="ECO:0000313" key="12">
    <source>
        <dbReference type="Proteomes" id="UP000694413"/>
    </source>
</evidence>
<evidence type="ECO:0000313" key="11">
    <source>
        <dbReference type="Ensembl" id="ENSZALP00000016295.1"/>
    </source>
</evidence>
<comment type="similarity">
    <text evidence="2">Belongs to the MGR2 family.</text>
</comment>
<dbReference type="Proteomes" id="UP000694413">
    <property type="component" value="Unassembled WGS sequence"/>
</dbReference>
<evidence type="ECO:0000256" key="1">
    <source>
        <dbReference type="ARBA" id="ARBA00004370"/>
    </source>
</evidence>
<evidence type="ECO:0000256" key="6">
    <source>
        <dbReference type="ARBA" id="ARBA00023136"/>
    </source>
</evidence>
<evidence type="ECO:0000256" key="7">
    <source>
        <dbReference type="ARBA" id="ARBA00025225"/>
    </source>
</evidence>
<reference evidence="11" key="2">
    <citation type="submission" date="2025-09" db="UniProtKB">
        <authorList>
            <consortium name="Ensembl"/>
        </authorList>
    </citation>
    <scope>IDENTIFICATION</scope>
</reference>
<reference evidence="11" key="1">
    <citation type="submission" date="2025-08" db="UniProtKB">
        <authorList>
            <consortium name="Ensembl"/>
        </authorList>
    </citation>
    <scope>IDENTIFICATION</scope>
</reference>
<keyword evidence="5 10" id="KW-1133">Transmembrane helix</keyword>
<feature type="transmembrane region" description="Helical" evidence="10">
    <location>
        <begin position="23"/>
        <end position="43"/>
    </location>
</feature>
<evidence type="ECO:0000256" key="3">
    <source>
        <dbReference type="ARBA" id="ARBA00016275"/>
    </source>
</evidence>
<evidence type="ECO:0000256" key="8">
    <source>
        <dbReference type="ARBA" id="ARBA00025243"/>
    </source>
</evidence>
<evidence type="ECO:0000256" key="2">
    <source>
        <dbReference type="ARBA" id="ARBA00007839"/>
    </source>
</evidence>
<dbReference type="GO" id="GO:0005744">
    <property type="term" value="C:TIM23 mitochondrial import inner membrane translocase complex"/>
    <property type="evidence" value="ECO:0007669"/>
    <property type="project" value="TreeGrafter"/>
</dbReference>
<dbReference type="Pfam" id="PF10247">
    <property type="entry name" value="Romo1"/>
    <property type="match status" value="1"/>
</dbReference>
<dbReference type="AlphaFoldDB" id="A0A8D2N261"/>
<dbReference type="InterPro" id="IPR018450">
    <property type="entry name" value="Romo1/Mgr2"/>
</dbReference>
<dbReference type="Ensembl" id="ENSZALT00000021817.1">
    <property type="protein sequence ID" value="ENSZALP00000016295.1"/>
    <property type="gene ID" value="ENSZALG00000013241.1"/>
</dbReference>
<proteinExistence type="inferred from homology"/>
<dbReference type="GO" id="GO:0030150">
    <property type="term" value="P:protein import into mitochondrial matrix"/>
    <property type="evidence" value="ECO:0007669"/>
    <property type="project" value="TreeGrafter"/>
</dbReference>
<evidence type="ECO:0000256" key="10">
    <source>
        <dbReference type="SAM" id="Phobius"/>
    </source>
</evidence>
<keyword evidence="4 10" id="KW-0812">Transmembrane</keyword>